<feature type="non-terminal residue" evidence="2">
    <location>
        <position position="416"/>
    </location>
</feature>
<feature type="transmembrane region" description="Helical" evidence="1">
    <location>
        <begin position="380"/>
        <end position="403"/>
    </location>
</feature>
<evidence type="ECO:0000313" key="2">
    <source>
        <dbReference type="EMBL" id="RWS21655.1"/>
    </source>
</evidence>
<dbReference type="EMBL" id="NCKV01011336">
    <property type="protein sequence ID" value="RWS21655.1"/>
    <property type="molecule type" value="Genomic_DNA"/>
</dbReference>
<sequence length="416" mass="46918">MGILTSDKNEKQGYVLKVLRVHSSKLSVLCYISAILSFCLLIHEKYCDSTYFSENALLPGLVNREFSLGNLANQYFDGLKNESSNQVGKLPSSWITSRFRQIGLEVYKQSFVLNYPFSNKKKYKGENIYALLRAPRAPNTEAIVLSTPYRAFDSPHGSTIPGIAVMLAVAKYFVSKNYWAKDIIFLISDHELVGMQAWLNAYHDVGRNGYSCIDYEVLEQRSGPIQGAINLEIHSDISSRMEIKIEGLNGQLPNLDLFNVAVELATRESITPTFHGKSHPFSTDQWEIWKEHAITISSMMISQGIGLPTGAHGLFQKFAIQAITLEAIEKFSSDGTVGITFVQIGRLIEGIFRSLNNLLEKFNRSYWFYLLPSTRRYVSIGYYMISFGLMVVPSLFQALSLYLNMNQQANSADIQK</sequence>
<keyword evidence="1" id="KW-1133">Transmembrane helix</keyword>
<dbReference type="GO" id="GO:0042765">
    <property type="term" value="C:GPI-anchor transamidase complex"/>
    <property type="evidence" value="ECO:0007669"/>
    <property type="project" value="InterPro"/>
</dbReference>
<dbReference type="GO" id="GO:0016255">
    <property type="term" value="P:attachment of GPI anchor to protein"/>
    <property type="evidence" value="ECO:0007669"/>
    <property type="project" value="TreeGrafter"/>
</dbReference>
<keyword evidence="1" id="KW-0812">Transmembrane</keyword>
<keyword evidence="1" id="KW-0472">Membrane</keyword>
<dbReference type="OrthoDB" id="445301at2759"/>
<dbReference type="Proteomes" id="UP000288716">
    <property type="component" value="Unassembled WGS sequence"/>
</dbReference>
<dbReference type="InterPro" id="IPR007246">
    <property type="entry name" value="Gaa1"/>
</dbReference>
<gene>
    <name evidence="2" type="ORF">B4U80_07854</name>
</gene>
<dbReference type="Pfam" id="PF04114">
    <property type="entry name" value="Gaa1"/>
    <property type="match status" value="1"/>
</dbReference>
<dbReference type="PIRSF" id="PIRSF036762">
    <property type="entry name" value="GAA1"/>
    <property type="match status" value="1"/>
</dbReference>
<keyword evidence="3" id="KW-1185">Reference proteome</keyword>
<dbReference type="Gene3D" id="3.40.630.10">
    <property type="entry name" value="Zn peptidases"/>
    <property type="match status" value="1"/>
</dbReference>
<name>A0A443S2B5_9ACAR</name>
<accession>A0A443S2B5</accession>
<dbReference type="PANTHER" id="PTHR13304">
    <property type="entry name" value="GLYCOSYLPHOSPHATIDYLINOSITOL ANCHOR ATTACHMENT 1 PROTEIN"/>
    <property type="match status" value="1"/>
</dbReference>
<dbReference type="VEuPathDB" id="VectorBase:LDEU010386"/>
<evidence type="ECO:0000313" key="3">
    <source>
        <dbReference type="Proteomes" id="UP000288716"/>
    </source>
</evidence>
<organism evidence="2 3">
    <name type="scientific">Leptotrombidium deliense</name>
    <dbReference type="NCBI Taxonomy" id="299467"/>
    <lineage>
        <taxon>Eukaryota</taxon>
        <taxon>Metazoa</taxon>
        <taxon>Ecdysozoa</taxon>
        <taxon>Arthropoda</taxon>
        <taxon>Chelicerata</taxon>
        <taxon>Arachnida</taxon>
        <taxon>Acari</taxon>
        <taxon>Acariformes</taxon>
        <taxon>Trombidiformes</taxon>
        <taxon>Prostigmata</taxon>
        <taxon>Anystina</taxon>
        <taxon>Parasitengona</taxon>
        <taxon>Trombiculoidea</taxon>
        <taxon>Trombiculidae</taxon>
        <taxon>Leptotrombidium</taxon>
    </lineage>
</organism>
<dbReference type="AlphaFoldDB" id="A0A443S2B5"/>
<evidence type="ECO:0000256" key="1">
    <source>
        <dbReference type="SAM" id="Phobius"/>
    </source>
</evidence>
<dbReference type="SUPFAM" id="SSF53187">
    <property type="entry name" value="Zn-dependent exopeptidases"/>
    <property type="match status" value="1"/>
</dbReference>
<protein>
    <submittedName>
        <fullName evidence="2">Glycosylphosphatidylinositol anchor attachment 1 protein-like protein</fullName>
    </submittedName>
</protein>
<dbReference type="STRING" id="299467.A0A443S2B5"/>
<proteinExistence type="predicted"/>
<comment type="caution">
    <text evidence="2">The sequence shown here is derived from an EMBL/GenBank/DDBJ whole genome shotgun (WGS) entry which is preliminary data.</text>
</comment>
<dbReference type="PANTHER" id="PTHR13304:SF0">
    <property type="entry name" value="GLYCOSYLPHOSPHATIDYLINOSITOL ANCHOR ATTACHMENT 1 PROTEIN"/>
    <property type="match status" value="1"/>
</dbReference>
<reference evidence="2 3" key="1">
    <citation type="journal article" date="2018" name="Gigascience">
        <title>Genomes of trombidid mites reveal novel predicted allergens and laterally-transferred genes associated with secondary metabolism.</title>
        <authorList>
            <person name="Dong X."/>
            <person name="Chaisiri K."/>
            <person name="Xia D."/>
            <person name="Armstrong S.D."/>
            <person name="Fang Y."/>
            <person name="Donnelly M.J."/>
            <person name="Kadowaki T."/>
            <person name="McGarry J.W."/>
            <person name="Darby A.C."/>
            <person name="Makepeace B.L."/>
        </authorList>
    </citation>
    <scope>NUCLEOTIDE SEQUENCE [LARGE SCALE GENOMIC DNA]</scope>
    <source>
        <strain evidence="2">UoL-UT</strain>
    </source>
</reference>